<dbReference type="Proteomes" id="UP001500908">
    <property type="component" value="Unassembled WGS sequence"/>
</dbReference>
<feature type="domain" description="D-isomer specific 2-hydroxyacid dehydrogenase NAD-binding" evidence="3">
    <location>
        <begin position="99"/>
        <end position="266"/>
    </location>
</feature>
<evidence type="ECO:0000259" key="3">
    <source>
        <dbReference type="Pfam" id="PF02826"/>
    </source>
</evidence>
<comment type="caution">
    <text evidence="4">The sequence shown here is derived from an EMBL/GenBank/DDBJ whole genome shotgun (WGS) entry which is preliminary data.</text>
</comment>
<dbReference type="InterPro" id="IPR029753">
    <property type="entry name" value="D-isomer_DH_CS"/>
</dbReference>
<dbReference type="RefSeq" id="WP_344966444.1">
    <property type="nucleotide sequence ID" value="NZ_BAABDD010000001.1"/>
</dbReference>
<dbReference type="SUPFAM" id="SSF51735">
    <property type="entry name" value="NAD(P)-binding Rossmann-fold domains"/>
    <property type="match status" value="1"/>
</dbReference>
<keyword evidence="2" id="KW-0520">NAD</keyword>
<dbReference type="PROSITE" id="PS00671">
    <property type="entry name" value="D_2_HYDROXYACID_DH_3"/>
    <property type="match status" value="1"/>
</dbReference>
<evidence type="ECO:0000313" key="4">
    <source>
        <dbReference type="EMBL" id="GAA3725684.1"/>
    </source>
</evidence>
<dbReference type="PANTHER" id="PTHR43333:SF1">
    <property type="entry name" value="D-ISOMER SPECIFIC 2-HYDROXYACID DEHYDROGENASE NAD-BINDING DOMAIN-CONTAINING PROTEIN"/>
    <property type="match status" value="1"/>
</dbReference>
<protein>
    <submittedName>
        <fullName evidence="4">2-hydroxyacid dehydrogenase</fullName>
    </submittedName>
</protein>
<keyword evidence="1" id="KW-0560">Oxidoreductase</keyword>
<name>A0ABP7EVD0_9ACTN</name>
<dbReference type="InterPro" id="IPR006140">
    <property type="entry name" value="D-isomer_DH_NAD-bd"/>
</dbReference>
<dbReference type="Pfam" id="PF02826">
    <property type="entry name" value="2-Hacid_dh_C"/>
    <property type="match status" value="1"/>
</dbReference>
<proteinExistence type="predicted"/>
<dbReference type="CDD" id="cd12166">
    <property type="entry name" value="2-Hacid_dh_7"/>
    <property type="match status" value="1"/>
</dbReference>
<evidence type="ECO:0000256" key="2">
    <source>
        <dbReference type="ARBA" id="ARBA00023027"/>
    </source>
</evidence>
<dbReference type="InterPro" id="IPR036291">
    <property type="entry name" value="NAD(P)-bd_dom_sf"/>
</dbReference>
<sequence length="299" mass="32707">MTGWILVPWSYNRDNAPEGLAVEVYDGEGEPSVDLSEVVFYVVPYARPAAMRLLARMPHVRVVQVLTAGYETVLPLLPETADLYNGRGLHDASTAEHAVALMLAAQRELPRWGADQERHVWQPHFTRSLADSRVLIVGYGSIGAAIEARLRPFEVEVLRLARRPRPEAGVHGIDELHSLLPAADIVVIATPQTPQTQALVGGPELRLLPDDALVVNVGRGPVLDTGALLEQRGRVRAALDVTDPEPLPADHPLWQAPGVLITPHIAGGSATFYPRARRFVDAQLRRWVAGEPLVNRVTP</sequence>
<dbReference type="PANTHER" id="PTHR43333">
    <property type="entry name" value="2-HACID_DH_C DOMAIN-CONTAINING PROTEIN"/>
    <property type="match status" value="1"/>
</dbReference>
<organism evidence="4 5">
    <name type="scientific">Salinactinospora qingdaonensis</name>
    <dbReference type="NCBI Taxonomy" id="702744"/>
    <lineage>
        <taxon>Bacteria</taxon>
        <taxon>Bacillati</taxon>
        <taxon>Actinomycetota</taxon>
        <taxon>Actinomycetes</taxon>
        <taxon>Streptosporangiales</taxon>
        <taxon>Nocardiopsidaceae</taxon>
        <taxon>Salinactinospora</taxon>
    </lineage>
</organism>
<gene>
    <name evidence="4" type="ORF">GCM10022402_03010</name>
</gene>
<evidence type="ECO:0000313" key="5">
    <source>
        <dbReference type="Proteomes" id="UP001500908"/>
    </source>
</evidence>
<keyword evidence="5" id="KW-1185">Reference proteome</keyword>
<dbReference type="Gene3D" id="3.40.50.720">
    <property type="entry name" value="NAD(P)-binding Rossmann-like Domain"/>
    <property type="match status" value="2"/>
</dbReference>
<dbReference type="EMBL" id="BAABDD010000001">
    <property type="protein sequence ID" value="GAA3725684.1"/>
    <property type="molecule type" value="Genomic_DNA"/>
</dbReference>
<evidence type="ECO:0000256" key="1">
    <source>
        <dbReference type="ARBA" id="ARBA00023002"/>
    </source>
</evidence>
<reference evidence="5" key="1">
    <citation type="journal article" date="2019" name="Int. J. Syst. Evol. Microbiol.">
        <title>The Global Catalogue of Microorganisms (GCM) 10K type strain sequencing project: providing services to taxonomists for standard genome sequencing and annotation.</title>
        <authorList>
            <consortium name="The Broad Institute Genomics Platform"/>
            <consortium name="The Broad Institute Genome Sequencing Center for Infectious Disease"/>
            <person name="Wu L."/>
            <person name="Ma J."/>
        </authorList>
    </citation>
    <scope>NUCLEOTIDE SEQUENCE [LARGE SCALE GENOMIC DNA]</scope>
    <source>
        <strain evidence="5">JCM 17137</strain>
    </source>
</reference>
<accession>A0ABP7EVD0</accession>